<evidence type="ECO:0000313" key="5">
    <source>
        <dbReference type="Proteomes" id="UP000190675"/>
    </source>
</evidence>
<proteinExistence type="predicted"/>
<dbReference type="InterPro" id="IPR050595">
    <property type="entry name" value="Bact_response_regulator"/>
</dbReference>
<feature type="domain" description="Response regulatory" evidence="3">
    <location>
        <begin position="6"/>
        <end position="120"/>
    </location>
</feature>
<gene>
    <name evidence="4" type="ORF">SAMN05444169_8471</name>
</gene>
<reference evidence="4 5" key="1">
    <citation type="submission" date="2016-11" db="EMBL/GenBank/DDBJ databases">
        <authorList>
            <person name="Jaros S."/>
            <person name="Januszkiewicz K."/>
            <person name="Wedrychowicz H."/>
        </authorList>
    </citation>
    <scope>NUCLEOTIDE SEQUENCE [LARGE SCALE GENOMIC DNA]</scope>
    <source>
        <strain evidence="4 5">GAS242</strain>
    </source>
</reference>
<dbReference type="Pfam" id="PF00072">
    <property type="entry name" value="Response_reg"/>
    <property type="match status" value="1"/>
</dbReference>
<accession>A0A1M5UK07</accession>
<protein>
    <submittedName>
        <fullName evidence="4">Response regulator receiver domain-containing protein</fullName>
    </submittedName>
</protein>
<dbReference type="PANTHER" id="PTHR44591:SF25">
    <property type="entry name" value="CHEMOTAXIS TWO-COMPONENT RESPONSE REGULATOR"/>
    <property type="match status" value="1"/>
</dbReference>
<dbReference type="PANTHER" id="PTHR44591">
    <property type="entry name" value="STRESS RESPONSE REGULATOR PROTEIN 1"/>
    <property type="match status" value="1"/>
</dbReference>
<dbReference type="InterPro" id="IPR001789">
    <property type="entry name" value="Sig_transdc_resp-reg_receiver"/>
</dbReference>
<dbReference type="EMBL" id="LT670818">
    <property type="protein sequence ID" value="SHH63260.1"/>
    <property type="molecule type" value="Genomic_DNA"/>
</dbReference>
<dbReference type="RefSeq" id="WP_244567746.1">
    <property type="nucleotide sequence ID" value="NZ_LT670818.1"/>
</dbReference>
<dbReference type="Gene3D" id="3.40.50.2300">
    <property type="match status" value="1"/>
</dbReference>
<name>A0A1M5UK07_9BRAD</name>
<dbReference type="InterPro" id="IPR011006">
    <property type="entry name" value="CheY-like_superfamily"/>
</dbReference>
<dbReference type="SUPFAM" id="SSF52172">
    <property type="entry name" value="CheY-like"/>
    <property type="match status" value="1"/>
</dbReference>
<feature type="modified residue" description="4-aspartylphosphate" evidence="2">
    <location>
        <position position="55"/>
    </location>
</feature>
<dbReference type="SMART" id="SM00448">
    <property type="entry name" value="REC"/>
    <property type="match status" value="1"/>
</dbReference>
<dbReference type="Proteomes" id="UP000190675">
    <property type="component" value="Chromosome I"/>
</dbReference>
<dbReference type="PROSITE" id="PS50110">
    <property type="entry name" value="RESPONSE_REGULATORY"/>
    <property type="match status" value="1"/>
</dbReference>
<sequence length="129" mass="13912">MTTIPVISVVDDDASIRTAIYNLLRSLGYIVHVYPSAEAFLQSPQLHNTWCVIADVRMPGMSGIELQLRLRSEGSRMPFVFVTAVPEEGVRASALEGGAICFLTKPFDEDCLVACLGKALALYIGGAHG</sequence>
<dbReference type="AlphaFoldDB" id="A0A1M5UK07"/>
<evidence type="ECO:0000256" key="2">
    <source>
        <dbReference type="PROSITE-ProRule" id="PRU00169"/>
    </source>
</evidence>
<evidence type="ECO:0000313" key="4">
    <source>
        <dbReference type="EMBL" id="SHH63260.1"/>
    </source>
</evidence>
<keyword evidence="1 2" id="KW-0597">Phosphoprotein</keyword>
<organism evidence="4 5">
    <name type="scientific">Bradyrhizobium erythrophlei</name>
    <dbReference type="NCBI Taxonomy" id="1437360"/>
    <lineage>
        <taxon>Bacteria</taxon>
        <taxon>Pseudomonadati</taxon>
        <taxon>Pseudomonadota</taxon>
        <taxon>Alphaproteobacteria</taxon>
        <taxon>Hyphomicrobiales</taxon>
        <taxon>Nitrobacteraceae</taxon>
        <taxon>Bradyrhizobium</taxon>
    </lineage>
</organism>
<evidence type="ECO:0000256" key="1">
    <source>
        <dbReference type="ARBA" id="ARBA00022553"/>
    </source>
</evidence>
<evidence type="ECO:0000259" key="3">
    <source>
        <dbReference type="PROSITE" id="PS50110"/>
    </source>
</evidence>
<dbReference type="GO" id="GO:0000160">
    <property type="term" value="P:phosphorelay signal transduction system"/>
    <property type="evidence" value="ECO:0007669"/>
    <property type="project" value="InterPro"/>
</dbReference>